<evidence type="ECO:0000256" key="14">
    <source>
        <dbReference type="ARBA" id="ARBA00050401"/>
    </source>
</evidence>
<evidence type="ECO:0000256" key="11">
    <source>
        <dbReference type="ARBA" id="ARBA00022989"/>
    </source>
</evidence>
<name>A0A562B106_9BURK</name>
<comment type="catalytic activity">
    <reaction evidence="14 18">
        <text>Typically cleaves a -Gly-|-Phe- bond to release an N-terminal, basic peptide of 5-8 residues from type IV prepilin, and then N-methylates the new N-terminal amino group, the methyl donor being S-adenosyl-L-methionine.</text>
        <dbReference type="EC" id="3.4.23.43"/>
    </reaction>
</comment>
<evidence type="ECO:0000256" key="12">
    <source>
        <dbReference type="ARBA" id="ARBA00023136"/>
    </source>
</evidence>
<evidence type="ECO:0000256" key="5">
    <source>
        <dbReference type="ARBA" id="ARBA00022603"/>
    </source>
</evidence>
<feature type="transmembrane region" description="Helical" evidence="19">
    <location>
        <begin position="176"/>
        <end position="193"/>
    </location>
</feature>
<evidence type="ECO:0000256" key="1">
    <source>
        <dbReference type="ARBA" id="ARBA00004429"/>
    </source>
</evidence>
<feature type="domain" description="Prepilin peptidase A24 N-terminal" evidence="21">
    <location>
        <begin position="38"/>
        <end position="143"/>
    </location>
</feature>
<evidence type="ECO:0000256" key="18">
    <source>
        <dbReference type="RuleBase" id="RU003794"/>
    </source>
</evidence>
<dbReference type="PANTHER" id="PTHR30487">
    <property type="entry name" value="TYPE 4 PREPILIN-LIKE PROTEINS LEADER PEPTIDE-PROCESSING ENZYME"/>
    <property type="match status" value="1"/>
</dbReference>
<evidence type="ECO:0000256" key="6">
    <source>
        <dbReference type="ARBA" id="ARBA00022670"/>
    </source>
</evidence>
<keyword evidence="7 18" id="KW-0808">Transferase</keyword>
<dbReference type="Pfam" id="PF06750">
    <property type="entry name" value="A24_N_bact"/>
    <property type="match status" value="1"/>
</dbReference>
<keyword evidence="13 18" id="KW-0511">Multifunctional enzyme</keyword>
<keyword evidence="5 18" id="KW-0489">Methyltransferase</keyword>
<comment type="similarity">
    <text evidence="2 17">Belongs to the peptidase A24 family.</text>
</comment>
<dbReference type="PANTHER" id="PTHR30487:SF0">
    <property type="entry name" value="PREPILIN LEADER PEPTIDASE_N-METHYLTRANSFERASE-RELATED"/>
    <property type="match status" value="1"/>
</dbReference>
<dbReference type="GO" id="GO:0032259">
    <property type="term" value="P:methylation"/>
    <property type="evidence" value="ECO:0007669"/>
    <property type="project" value="UniProtKB-KW"/>
</dbReference>
<gene>
    <name evidence="22" type="ORF">L602_000900000870</name>
</gene>
<dbReference type="FunFam" id="1.20.120.1220:FF:000001">
    <property type="entry name" value="Type 4 prepilin-like proteins leader peptide-processing enzyme"/>
    <property type="match status" value="1"/>
</dbReference>
<keyword evidence="11 19" id="KW-1133">Transmembrane helix</keyword>
<feature type="domain" description="Prepilin type IV endopeptidase peptidase" evidence="20">
    <location>
        <begin position="154"/>
        <end position="261"/>
    </location>
</feature>
<evidence type="ECO:0000259" key="20">
    <source>
        <dbReference type="Pfam" id="PF01478"/>
    </source>
</evidence>
<dbReference type="EMBL" id="VLJN01000067">
    <property type="protein sequence ID" value="TWG78783.1"/>
    <property type="molecule type" value="Genomic_DNA"/>
</dbReference>
<dbReference type="EC" id="2.1.1.-" evidence="18"/>
<evidence type="ECO:0000313" key="23">
    <source>
        <dbReference type="Proteomes" id="UP000318141"/>
    </source>
</evidence>
<comment type="function">
    <text evidence="18">Plays an essential role in type IV pili and type II pseudopili formation by proteolytically removing the leader sequence from substrate proteins and subsequently monomethylating the alpha-amino group of the newly exposed N-terminal phenylalanine.</text>
</comment>
<dbReference type="GO" id="GO:0005886">
    <property type="term" value="C:plasma membrane"/>
    <property type="evidence" value="ECO:0007669"/>
    <property type="project" value="UniProtKB-SubCell"/>
</dbReference>
<dbReference type="Pfam" id="PF01478">
    <property type="entry name" value="Peptidase_A24"/>
    <property type="match status" value="1"/>
</dbReference>
<evidence type="ECO:0000256" key="15">
    <source>
        <dbReference type="ARBA" id="ARBA00067082"/>
    </source>
</evidence>
<keyword evidence="8" id="KW-0949">S-adenosyl-L-methionine</keyword>
<evidence type="ECO:0000256" key="7">
    <source>
        <dbReference type="ARBA" id="ARBA00022679"/>
    </source>
</evidence>
<evidence type="ECO:0000256" key="9">
    <source>
        <dbReference type="ARBA" id="ARBA00022692"/>
    </source>
</evidence>
<keyword evidence="23" id="KW-1185">Reference proteome</keyword>
<dbReference type="InterPro" id="IPR010627">
    <property type="entry name" value="Prepilin_pept_A24_N"/>
</dbReference>
<comment type="subcellular location">
    <subcellularLocation>
        <location evidence="1">Cell inner membrane</location>
        <topology evidence="1">Multi-pass membrane protein</topology>
    </subcellularLocation>
    <subcellularLocation>
        <location evidence="18">Cell membrane</location>
        <topology evidence="18">Multi-pass membrane protein</topology>
    </subcellularLocation>
</comment>
<dbReference type="InterPro" id="IPR050882">
    <property type="entry name" value="Prepilin_peptidase/N-MTase"/>
</dbReference>
<keyword evidence="9 18" id="KW-0812">Transmembrane</keyword>
<keyword evidence="6 18" id="KW-0645">Protease</keyword>
<evidence type="ECO:0000256" key="10">
    <source>
        <dbReference type="ARBA" id="ARBA00022801"/>
    </source>
</evidence>
<proteinExistence type="inferred from homology"/>
<feature type="transmembrane region" description="Helical" evidence="19">
    <location>
        <begin position="249"/>
        <end position="267"/>
    </location>
</feature>
<dbReference type="AlphaFoldDB" id="A0A562B106"/>
<feature type="transmembrane region" description="Helical" evidence="19">
    <location>
        <begin position="29"/>
        <end position="51"/>
    </location>
</feature>
<evidence type="ECO:0000256" key="8">
    <source>
        <dbReference type="ARBA" id="ARBA00022691"/>
    </source>
</evidence>
<comment type="caution">
    <text evidence="22">The sequence shown here is derived from an EMBL/GenBank/DDBJ whole genome shotgun (WGS) entry which is preliminary data.</text>
</comment>
<keyword evidence="10 18" id="KW-0378">Hydrolase</keyword>
<protein>
    <recommendedName>
        <fullName evidence="16 18">Prepilin leader peptidase/N-methyltransferase</fullName>
        <ecNumber evidence="18">2.1.1.-</ecNumber>
        <ecNumber evidence="15 18">3.4.23.43</ecNumber>
    </recommendedName>
</protein>
<feature type="transmembrane region" description="Helical" evidence="19">
    <location>
        <begin position="279"/>
        <end position="298"/>
    </location>
</feature>
<dbReference type="GO" id="GO:0006465">
    <property type="term" value="P:signal peptide processing"/>
    <property type="evidence" value="ECO:0007669"/>
    <property type="project" value="TreeGrafter"/>
</dbReference>
<evidence type="ECO:0000256" key="13">
    <source>
        <dbReference type="ARBA" id="ARBA00023268"/>
    </source>
</evidence>
<evidence type="ECO:0000256" key="4">
    <source>
        <dbReference type="ARBA" id="ARBA00022519"/>
    </source>
</evidence>
<dbReference type="InterPro" id="IPR014032">
    <property type="entry name" value="Peptidase_A24A_bac"/>
</dbReference>
<dbReference type="Proteomes" id="UP000318141">
    <property type="component" value="Unassembled WGS sequence"/>
</dbReference>
<dbReference type="GO" id="GO:0008168">
    <property type="term" value="F:methyltransferase activity"/>
    <property type="evidence" value="ECO:0007669"/>
    <property type="project" value="UniProtKB-KW"/>
</dbReference>
<feature type="transmembrane region" description="Helical" evidence="19">
    <location>
        <begin position="199"/>
        <end position="220"/>
    </location>
</feature>
<evidence type="ECO:0000256" key="2">
    <source>
        <dbReference type="ARBA" id="ARBA00005801"/>
    </source>
</evidence>
<sequence length="311" mass="33433">MTMTSLLGATAHGQGQMQWQIAALAALPPWFLLTAAALLGLVVGSFLNVVIHRLPRMIEREDANWQAQSRNEPLPFPERYDLAVPRSACPHCGHAIAPWENIPVLGYLLLRGRCSACGAPIPLRYPAVELASALFAVAAVWQFGPGWQALAAMALGWSLLALAVIDAETKLLPDQITQPLLWLGLLVNVHGMFAPLPDAVIGAVAGYLFMWTVSWLFSVLRGKEGMGYGDFKLVAALGGWFGWQALPAVILLSSLAGIALGFAAIALRRHNPDEHLPFGPFLAVAGGVVLFAGSHWLLPELLALAWQPLAH</sequence>
<dbReference type="GO" id="GO:0004190">
    <property type="term" value="F:aspartic-type endopeptidase activity"/>
    <property type="evidence" value="ECO:0007669"/>
    <property type="project" value="UniProtKB-EC"/>
</dbReference>
<evidence type="ECO:0000256" key="17">
    <source>
        <dbReference type="RuleBase" id="RU003793"/>
    </source>
</evidence>
<evidence type="ECO:0000256" key="16">
    <source>
        <dbReference type="ARBA" id="ARBA00071870"/>
    </source>
</evidence>
<accession>A0A562B106</accession>
<evidence type="ECO:0000256" key="19">
    <source>
        <dbReference type="SAM" id="Phobius"/>
    </source>
</evidence>
<evidence type="ECO:0000313" key="22">
    <source>
        <dbReference type="EMBL" id="TWG78783.1"/>
    </source>
</evidence>
<evidence type="ECO:0000259" key="21">
    <source>
        <dbReference type="Pfam" id="PF06750"/>
    </source>
</evidence>
<keyword evidence="3" id="KW-1003">Cell membrane</keyword>
<dbReference type="InterPro" id="IPR000045">
    <property type="entry name" value="Prepilin_IV_endopep_pep"/>
</dbReference>
<evidence type="ECO:0000256" key="3">
    <source>
        <dbReference type="ARBA" id="ARBA00022475"/>
    </source>
</evidence>
<dbReference type="PRINTS" id="PR00864">
    <property type="entry name" value="PREPILNPTASE"/>
</dbReference>
<feature type="transmembrane region" description="Helical" evidence="19">
    <location>
        <begin position="147"/>
        <end position="164"/>
    </location>
</feature>
<keyword evidence="12 19" id="KW-0472">Membrane</keyword>
<dbReference type="EC" id="3.4.23.43" evidence="15 18"/>
<dbReference type="Gene3D" id="1.20.120.1220">
    <property type="match status" value="1"/>
</dbReference>
<organism evidence="22 23">
    <name type="scientific">Cupriavidus gilardii J11</name>
    <dbReference type="NCBI Taxonomy" id="936133"/>
    <lineage>
        <taxon>Bacteria</taxon>
        <taxon>Pseudomonadati</taxon>
        <taxon>Pseudomonadota</taxon>
        <taxon>Betaproteobacteria</taxon>
        <taxon>Burkholderiales</taxon>
        <taxon>Burkholderiaceae</taxon>
        <taxon>Cupriavidus</taxon>
    </lineage>
</organism>
<keyword evidence="4" id="KW-0997">Cell inner membrane</keyword>
<reference evidence="22 23" key="1">
    <citation type="submission" date="2019-07" db="EMBL/GenBank/DDBJ databases">
        <title>Genome sequencing of lignin-degrading bacterial isolates.</title>
        <authorList>
            <person name="Gladden J."/>
        </authorList>
    </citation>
    <scope>NUCLEOTIDE SEQUENCE [LARGE SCALE GENOMIC DNA]</scope>
    <source>
        <strain evidence="22 23">J11</strain>
    </source>
</reference>